<dbReference type="SUPFAM" id="SSF55785">
    <property type="entry name" value="PYP-like sensor domain (PAS domain)"/>
    <property type="match status" value="3"/>
</dbReference>
<dbReference type="Pfam" id="PF08448">
    <property type="entry name" value="PAS_4"/>
    <property type="match status" value="1"/>
</dbReference>
<dbReference type="FunFam" id="3.30.70.270:FF:000001">
    <property type="entry name" value="Diguanylate cyclase domain protein"/>
    <property type="match status" value="1"/>
</dbReference>
<dbReference type="InterPro" id="IPR035919">
    <property type="entry name" value="EAL_sf"/>
</dbReference>
<dbReference type="Pfam" id="PF00990">
    <property type="entry name" value="GGDEF"/>
    <property type="match status" value="1"/>
</dbReference>
<dbReference type="SUPFAM" id="SSF55781">
    <property type="entry name" value="GAF domain-like"/>
    <property type="match status" value="2"/>
</dbReference>
<dbReference type="CDD" id="cd00130">
    <property type="entry name" value="PAS"/>
    <property type="match status" value="3"/>
</dbReference>
<dbReference type="InterPro" id="IPR013656">
    <property type="entry name" value="PAS_4"/>
</dbReference>
<feature type="domain" description="PAC" evidence="2">
    <location>
        <begin position="398"/>
        <end position="450"/>
    </location>
</feature>
<dbReference type="GO" id="GO:0006355">
    <property type="term" value="P:regulation of DNA-templated transcription"/>
    <property type="evidence" value="ECO:0007669"/>
    <property type="project" value="InterPro"/>
</dbReference>
<dbReference type="InterPro" id="IPR035965">
    <property type="entry name" value="PAS-like_dom_sf"/>
</dbReference>
<organism evidence="5 6">
    <name type="scientific">Leptolyngbya iicbica LK</name>
    <dbReference type="NCBI Taxonomy" id="2294035"/>
    <lineage>
        <taxon>Bacteria</taxon>
        <taxon>Bacillati</taxon>
        <taxon>Cyanobacteriota</taxon>
        <taxon>Cyanophyceae</taxon>
        <taxon>Leptolyngbyales</taxon>
        <taxon>Leptolyngbyaceae</taxon>
        <taxon>Leptolyngbya group</taxon>
        <taxon>Leptolyngbya</taxon>
        <taxon>Leptolyngbya iicbica</taxon>
    </lineage>
</organism>
<dbReference type="InterPro" id="IPR000700">
    <property type="entry name" value="PAS-assoc_C"/>
</dbReference>
<accession>A0A4Q7EDY9</accession>
<dbReference type="InterPro" id="IPR000160">
    <property type="entry name" value="GGDEF_dom"/>
</dbReference>
<feature type="domain" description="PAC" evidence="2">
    <location>
        <begin position="93"/>
        <end position="145"/>
    </location>
</feature>
<dbReference type="InterPro" id="IPR001610">
    <property type="entry name" value="PAC"/>
</dbReference>
<dbReference type="Gene3D" id="3.30.70.270">
    <property type="match status" value="1"/>
</dbReference>
<dbReference type="PROSITE" id="PS50112">
    <property type="entry name" value="PAS"/>
    <property type="match status" value="2"/>
</dbReference>
<dbReference type="Proteomes" id="UP000292459">
    <property type="component" value="Unassembled WGS sequence"/>
</dbReference>
<dbReference type="Gene3D" id="3.30.450.40">
    <property type="match status" value="2"/>
</dbReference>
<dbReference type="SMART" id="SM00091">
    <property type="entry name" value="PAS"/>
    <property type="match status" value="3"/>
</dbReference>
<dbReference type="InterPro" id="IPR003018">
    <property type="entry name" value="GAF"/>
</dbReference>
<dbReference type="InterPro" id="IPR029787">
    <property type="entry name" value="Nucleotide_cyclase"/>
</dbReference>
<dbReference type="SMART" id="SM00086">
    <property type="entry name" value="PAC"/>
    <property type="match status" value="3"/>
</dbReference>
<dbReference type="InterPro" id="IPR013767">
    <property type="entry name" value="PAS_fold"/>
</dbReference>
<proteinExistence type="predicted"/>
<dbReference type="SMART" id="SM00065">
    <property type="entry name" value="GAF"/>
    <property type="match status" value="2"/>
</dbReference>
<dbReference type="Pfam" id="PF01590">
    <property type="entry name" value="GAF"/>
    <property type="match status" value="2"/>
</dbReference>
<dbReference type="SMART" id="SM00052">
    <property type="entry name" value="EAL"/>
    <property type="match status" value="1"/>
</dbReference>
<dbReference type="EMBL" id="QVFV01000001">
    <property type="protein sequence ID" value="RZM82014.1"/>
    <property type="molecule type" value="Genomic_DNA"/>
</dbReference>
<feature type="domain" description="PAC" evidence="2">
    <location>
        <begin position="707"/>
        <end position="759"/>
    </location>
</feature>
<dbReference type="SMART" id="SM00267">
    <property type="entry name" value="GGDEF"/>
    <property type="match status" value="1"/>
</dbReference>
<evidence type="ECO:0000259" key="4">
    <source>
        <dbReference type="PROSITE" id="PS50887"/>
    </source>
</evidence>
<dbReference type="InterPro" id="IPR043128">
    <property type="entry name" value="Rev_trsase/Diguanyl_cyclase"/>
</dbReference>
<name>A0A4Q7EDY9_9CYAN</name>
<comment type="caution">
    <text evidence="5">The sequence shown here is derived from an EMBL/GenBank/DDBJ whole genome shotgun (WGS) entry which is preliminary data.</text>
</comment>
<protein>
    <submittedName>
        <fullName evidence="5">EAL domain-containing protein</fullName>
    </submittedName>
</protein>
<dbReference type="OrthoDB" id="442691at2"/>
<dbReference type="SUPFAM" id="SSF141868">
    <property type="entry name" value="EAL domain-like"/>
    <property type="match status" value="1"/>
</dbReference>
<dbReference type="Gene3D" id="3.20.20.450">
    <property type="entry name" value="EAL domain"/>
    <property type="match status" value="1"/>
</dbReference>
<keyword evidence="6" id="KW-1185">Reference proteome</keyword>
<evidence type="ECO:0000259" key="3">
    <source>
        <dbReference type="PROSITE" id="PS50883"/>
    </source>
</evidence>
<dbReference type="InterPro" id="IPR052155">
    <property type="entry name" value="Biofilm_reg_signaling"/>
</dbReference>
<evidence type="ECO:0000259" key="1">
    <source>
        <dbReference type="PROSITE" id="PS50112"/>
    </source>
</evidence>
<dbReference type="PANTHER" id="PTHR44757:SF2">
    <property type="entry name" value="BIOFILM ARCHITECTURE MAINTENANCE PROTEIN MBAA"/>
    <property type="match status" value="1"/>
</dbReference>
<reference evidence="5 6" key="1">
    <citation type="submission" date="2018-11" db="EMBL/GenBank/DDBJ databases">
        <title>Whole genome sequencing of an environmental sample.</title>
        <authorList>
            <person name="Sarangi A.N."/>
            <person name="Singh D."/>
            <person name="Tripathy S."/>
        </authorList>
    </citation>
    <scope>NUCLEOTIDE SEQUENCE [LARGE SCALE GENOMIC DNA]</scope>
    <source>
        <strain evidence="5 6">Lakshadweep</strain>
    </source>
</reference>
<sequence>MPGQPSSLDPVGDNWSQICFDPSSALLLNAINQAVIATDAEGNIRFWNQAAESLYGWPQSEVLGRPISTVTPALNKQQQSAEILADLRQGKTWSGEFQVRDRHNREFTALVHTAPIHDATGNLLGLIGVSSDISELKTTQAQLEQQTQQTAALHRVVDAIHQSLDLDTIFSVSASHIAELLNAQVSIVQYLPERQCWIHRIVFNADHEPVTKTHDVIPDQDNPFAERLKRLEVVQVNDTRTIQDPVNSQLAKTDPGAWLLTPISIGGKIWGSLTLGRLHQYVDWSEEDIQLAQGVAAQLAIAIEKAETYQQLQQELSLREANEERLIQYEHIVSATQDGLALLNCNYVYRVVNQVYLDWNQKSRQDIIGHSVADLLGQETFQAVIKPRLDECLQGNVVQYSDWFTFPEGRRRFVHLTYAPFVDDDGEVHGVVATSRDVTDLQLAQETLRRQAQQERAVNDIIKLMRQSFEIESLFPLVLEDVCRLLAADHGAIARYEMASQSWQHIAEYRANEMAPSCLDLWIPDAENPLSAALTQGEVICVDDSKTLVDPLHRQLAKQFPGAWLIVPLRVSQRIWGNLTLRKVRPTWAPEAVALSSRIADQLAIAIHQSELFHSAQAELQKRQATEQALRDQQSFFTSLYEQATLGIAFCQSDGQIVQANAKYCALTGYSERELQLMSLSQLVHPDDQNLHQELLSQINRSEKSAFTIDERYVGRDQSVLWVNLTASVIRDEQGNFEVLAAIIQDISDRKQLEAERQQAETQLRHNALHDALTQLPNRNLLMTQLERALERVKRPPHQEFAVLFLDLDRFKLVNDSLGHMVGDQLLTLVAQALGHMVRPGDLVARLGGDEFVILLDMVSDTAEVLTVANRLLDRLRQPFAIAQREVLVTASIGIVMGSLAYRSAMELLRDADIAMYRAKANGKNSYAMFDPILHAQVTDQLQLEQDLRRAIATQQLELHYQPIVNLHNGDIYGVEALCRWRHPKRGLISPSEFIPIAEETGLIVEIDQWAITTACHQVKQWQQRYAPAQALKVSVNLSAQDLQMPNLVEHIRQALEVSGLAGEYLVLEITESLLVGDSPQLLQLVAQIQQLTVQLAIDDFGTGYSSLSYLHRFPLSALKIDQAFTSNLQLAEVNQEIVETIVTLGDRLGMIAIAEGGETLEQLQHLRQVGCDYSQGFYFSRPLPIAEIEPLLNTPHPFRHQVPASLSPSLRESTDPTA</sequence>
<gene>
    <name evidence="5" type="ORF">DYY88_01745</name>
</gene>
<dbReference type="Gene3D" id="3.30.450.20">
    <property type="entry name" value="PAS domain"/>
    <property type="match status" value="3"/>
</dbReference>
<dbReference type="AlphaFoldDB" id="A0A4Q7EDY9"/>
<dbReference type="PROSITE" id="PS50113">
    <property type="entry name" value="PAC"/>
    <property type="match status" value="3"/>
</dbReference>
<feature type="domain" description="GGDEF" evidence="4">
    <location>
        <begin position="799"/>
        <end position="932"/>
    </location>
</feature>
<dbReference type="PROSITE" id="PS50887">
    <property type="entry name" value="GGDEF"/>
    <property type="match status" value="1"/>
</dbReference>
<dbReference type="NCBIfam" id="TIGR00254">
    <property type="entry name" value="GGDEF"/>
    <property type="match status" value="1"/>
</dbReference>
<dbReference type="InterPro" id="IPR029016">
    <property type="entry name" value="GAF-like_dom_sf"/>
</dbReference>
<dbReference type="NCBIfam" id="TIGR00229">
    <property type="entry name" value="sensory_box"/>
    <property type="match status" value="3"/>
</dbReference>
<dbReference type="InterPro" id="IPR001633">
    <property type="entry name" value="EAL_dom"/>
</dbReference>
<dbReference type="PROSITE" id="PS50883">
    <property type="entry name" value="EAL"/>
    <property type="match status" value="1"/>
</dbReference>
<dbReference type="PANTHER" id="PTHR44757">
    <property type="entry name" value="DIGUANYLATE CYCLASE DGCP"/>
    <property type="match status" value="1"/>
</dbReference>
<evidence type="ECO:0000313" key="5">
    <source>
        <dbReference type="EMBL" id="RZM82014.1"/>
    </source>
</evidence>
<dbReference type="SUPFAM" id="SSF55073">
    <property type="entry name" value="Nucleotide cyclase"/>
    <property type="match status" value="1"/>
</dbReference>
<dbReference type="InterPro" id="IPR000014">
    <property type="entry name" value="PAS"/>
</dbReference>
<dbReference type="Pfam" id="PF00563">
    <property type="entry name" value="EAL"/>
    <property type="match status" value="1"/>
</dbReference>
<feature type="domain" description="PAS" evidence="1">
    <location>
        <begin position="633"/>
        <end position="703"/>
    </location>
</feature>
<dbReference type="Pfam" id="PF00989">
    <property type="entry name" value="PAS"/>
    <property type="match status" value="2"/>
</dbReference>
<feature type="domain" description="PAS" evidence="1">
    <location>
        <begin position="27"/>
        <end position="65"/>
    </location>
</feature>
<evidence type="ECO:0000313" key="6">
    <source>
        <dbReference type="Proteomes" id="UP000292459"/>
    </source>
</evidence>
<feature type="domain" description="EAL" evidence="3">
    <location>
        <begin position="941"/>
        <end position="1197"/>
    </location>
</feature>
<dbReference type="RefSeq" id="WP_052288126.1">
    <property type="nucleotide sequence ID" value="NZ_QVFV01000001.1"/>
</dbReference>
<dbReference type="CDD" id="cd01949">
    <property type="entry name" value="GGDEF"/>
    <property type="match status" value="1"/>
</dbReference>
<dbReference type="CDD" id="cd01948">
    <property type="entry name" value="EAL"/>
    <property type="match status" value="1"/>
</dbReference>
<evidence type="ECO:0000259" key="2">
    <source>
        <dbReference type="PROSITE" id="PS50113"/>
    </source>
</evidence>